<feature type="transmembrane region" description="Helical" evidence="9">
    <location>
        <begin position="64"/>
        <end position="83"/>
    </location>
</feature>
<feature type="non-terminal residue" evidence="10">
    <location>
        <position position="1"/>
    </location>
</feature>
<feature type="transmembrane region" description="Helical" evidence="9">
    <location>
        <begin position="29"/>
        <end position="52"/>
    </location>
</feature>
<proteinExistence type="inferred from homology"/>
<comment type="catalytic activity">
    <reaction evidence="8">
        <text>a 1-O-(1Z-alkenyl)-sn-glycero-3-phosphocholine + H2O = a 2,3-saturated aldehyde + sn-glycerol 3-phosphocholine</text>
        <dbReference type="Rhea" id="RHEA:22544"/>
        <dbReference type="ChEBI" id="CHEBI:15377"/>
        <dbReference type="ChEBI" id="CHEBI:16870"/>
        <dbReference type="ChEBI" id="CHEBI:73359"/>
        <dbReference type="ChEBI" id="CHEBI:77287"/>
        <dbReference type="EC" id="3.3.2.2"/>
    </reaction>
</comment>
<organism evidence="10 11">
    <name type="scientific">Cichlidogyrus casuarinus</name>
    <dbReference type="NCBI Taxonomy" id="1844966"/>
    <lineage>
        <taxon>Eukaryota</taxon>
        <taxon>Metazoa</taxon>
        <taxon>Spiralia</taxon>
        <taxon>Lophotrochozoa</taxon>
        <taxon>Platyhelminthes</taxon>
        <taxon>Monogenea</taxon>
        <taxon>Monopisthocotylea</taxon>
        <taxon>Dactylogyridea</taxon>
        <taxon>Ancyrocephalidae</taxon>
        <taxon>Cichlidogyrus</taxon>
    </lineage>
</organism>
<feature type="transmembrane region" description="Helical" evidence="9">
    <location>
        <begin position="172"/>
        <end position="195"/>
    </location>
</feature>
<evidence type="ECO:0000256" key="5">
    <source>
        <dbReference type="ARBA" id="ARBA00023136"/>
    </source>
</evidence>
<evidence type="ECO:0000313" key="10">
    <source>
        <dbReference type="EMBL" id="KAL3310285.1"/>
    </source>
</evidence>
<evidence type="ECO:0000256" key="7">
    <source>
        <dbReference type="ARBA" id="ARBA00049458"/>
    </source>
</evidence>
<evidence type="ECO:0000256" key="9">
    <source>
        <dbReference type="SAM" id="Phobius"/>
    </source>
</evidence>
<gene>
    <name evidence="10" type="ORF">Ciccas_011155</name>
</gene>
<protein>
    <recommendedName>
        <fullName evidence="6">lysoplasmalogenase</fullName>
        <ecNumber evidence="6">3.3.2.2</ecNumber>
    </recommendedName>
</protein>
<evidence type="ECO:0000256" key="1">
    <source>
        <dbReference type="ARBA" id="ARBA00004141"/>
    </source>
</evidence>
<feature type="transmembrane region" description="Helical" evidence="9">
    <location>
        <begin position="89"/>
        <end position="107"/>
    </location>
</feature>
<keyword evidence="4 9" id="KW-1133">Transmembrane helix</keyword>
<comment type="caution">
    <text evidence="10">The sequence shown here is derived from an EMBL/GenBank/DDBJ whole genome shotgun (WGS) entry which is preliminary data.</text>
</comment>
<dbReference type="GO" id="GO:0047408">
    <property type="term" value="F:alkenylglycerophosphocholine hydrolase activity"/>
    <property type="evidence" value="ECO:0007669"/>
    <property type="project" value="UniProtKB-EC"/>
</dbReference>
<evidence type="ECO:0000256" key="4">
    <source>
        <dbReference type="ARBA" id="ARBA00022989"/>
    </source>
</evidence>
<evidence type="ECO:0000256" key="6">
    <source>
        <dbReference type="ARBA" id="ARBA00035673"/>
    </source>
</evidence>
<dbReference type="AlphaFoldDB" id="A0ABD2PSW1"/>
<accession>A0ABD2PSW1</accession>
<dbReference type="EMBL" id="JBJKFK010003086">
    <property type="protein sequence ID" value="KAL3310285.1"/>
    <property type="molecule type" value="Genomic_DNA"/>
</dbReference>
<keyword evidence="5 9" id="KW-0472">Membrane</keyword>
<feature type="transmembrane region" description="Helical" evidence="9">
    <location>
        <begin position="201"/>
        <end position="224"/>
    </location>
</feature>
<dbReference type="Pfam" id="PF07947">
    <property type="entry name" value="YhhN"/>
    <property type="match status" value="1"/>
</dbReference>
<keyword evidence="11" id="KW-1185">Reference proteome</keyword>
<dbReference type="PANTHER" id="PTHR31885">
    <property type="entry name" value="GH04784P"/>
    <property type="match status" value="1"/>
</dbReference>
<sequence length="233" mass="27157">VCFVGPRLLPFTKASGLFFILYQTGEDSLVFRFFKCAPILCLMIFILSHSSFKILPRAESVKNLYMKRIFCGLLFSMIGDFFIVSRSHLIYGILFFAISHLWYISAFGWSVISLLSIPLSLLCLAVYFEYIFAAMSPVLFIFSLTYMFIILNMFCCALIRSYKEFPLYKWNSICRVLGATFFLISDTVLCFDLFSQFNIPYAHYIIMMTYYTSQLFISLSVTHLDEDCKLKYR</sequence>
<dbReference type="InterPro" id="IPR012506">
    <property type="entry name" value="TMEM86B-like"/>
</dbReference>
<dbReference type="EC" id="3.3.2.2" evidence="6"/>
<feature type="transmembrane region" description="Helical" evidence="9">
    <location>
        <begin position="139"/>
        <end position="160"/>
    </location>
</feature>
<comment type="subcellular location">
    <subcellularLocation>
        <location evidence="1">Membrane</location>
        <topology evidence="1">Multi-pass membrane protein</topology>
    </subcellularLocation>
</comment>
<comment type="similarity">
    <text evidence="2">Belongs to the TMEM86 family.</text>
</comment>
<evidence type="ECO:0000256" key="2">
    <source>
        <dbReference type="ARBA" id="ARBA00007375"/>
    </source>
</evidence>
<dbReference type="PANTHER" id="PTHR31885:SF6">
    <property type="entry name" value="GH04784P"/>
    <property type="match status" value="1"/>
</dbReference>
<comment type="catalytic activity">
    <reaction evidence="7">
        <text>a 1-O-(1Z-alkenyl)-sn-glycero-3-phosphoethanolamine + H2O = a 2,3-saturated aldehyde + sn-glycero-3-phosphoethanolamine</text>
        <dbReference type="Rhea" id="RHEA:16905"/>
        <dbReference type="ChEBI" id="CHEBI:15377"/>
        <dbReference type="ChEBI" id="CHEBI:73359"/>
        <dbReference type="ChEBI" id="CHEBI:77288"/>
        <dbReference type="ChEBI" id="CHEBI:143890"/>
        <dbReference type="EC" id="3.3.2.2"/>
    </reaction>
</comment>
<feature type="transmembrane region" description="Helical" evidence="9">
    <location>
        <begin position="114"/>
        <end position="133"/>
    </location>
</feature>
<evidence type="ECO:0000313" key="11">
    <source>
        <dbReference type="Proteomes" id="UP001626550"/>
    </source>
</evidence>
<dbReference type="Proteomes" id="UP001626550">
    <property type="component" value="Unassembled WGS sequence"/>
</dbReference>
<name>A0ABD2PSW1_9PLAT</name>
<reference evidence="10 11" key="1">
    <citation type="submission" date="2024-11" db="EMBL/GenBank/DDBJ databases">
        <title>Adaptive evolution of stress response genes in parasites aligns with host niche diversity.</title>
        <authorList>
            <person name="Hahn C."/>
            <person name="Resl P."/>
        </authorList>
    </citation>
    <scope>NUCLEOTIDE SEQUENCE [LARGE SCALE GENOMIC DNA]</scope>
    <source>
        <strain evidence="10">EGGRZ-B1_66</strain>
        <tissue evidence="10">Body</tissue>
    </source>
</reference>
<keyword evidence="3 9" id="KW-0812">Transmembrane</keyword>
<dbReference type="GO" id="GO:0016020">
    <property type="term" value="C:membrane"/>
    <property type="evidence" value="ECO:0007669"/>
    <property type="project" value="UniProtKB-SubCell"/>
</dbReference>
<evidence type="ECO:0000256" key="8">
    <source>
        <dbReference type="ARBA" id="ARBA00049560"/>
    </source>
</evidence>
<evidence type="ECO:0000256" key="3">
    <source>
        <dbReference type="ARBA" id="ARBA00022692"/>
    </source>
</evidence>